<gene>
    <name evidence="1" type="ORF">ODALV1_LOCUS13697</name>
</gene>
<reference evidence="1 2" key="1">
    <citation type="submission" date="2024-08" db="EMBL/GenBank/DDBJ databases">
        <authorList>
            <person name="Cucini C."/>
            <person name="Frati F."/>
        </authorList>
    </citation>
    <scope>NUCLEOTIDE SEQUENCE [LARGE SCALE GENOMIC DNA]</scope>
</reference>
<comment type="caution">
    <text evidence="1">The sequence shown here is derived from an EMBL/GenBank/DDBJ whole genome shotgun (WGS) entry which is preliminary data.</text>
</comment>
<dbReference type="EMBL" id="CAXLJM020000042">
    <property type="protein sequence ID" value="CAL8109794.1"/>
    <property type="molecule type" value="Genomic_DNA"/>
</dbReference>
<dbReference type="Proteomes" id="UP001642540">
    <property type="component" value="Unassembled WGS sequence"/>
</dbReference>
<evidence type="ECO:0000313" key="1">
    <source>
        <dbReference type="EMBL" id="CAL8109794.1"/>
    </source>
</evidence>
<sequence>MHRNSGGNKSHNKMQLLVNTSAICVTTTIAMPPLPPPVRISTCFFLLSVSAHFASGQPKNKAMIIKMMWLDLGFGCSYYCSNTFIRIYSTVSASGAILIK</sequence>
<name>A0ABP1QQ13_9HEXA</name>
<keyword evidence="2" id="KW-1185">Reference proteome</keyword>
<proteinExistence type="predicted"/>
<accession>A0ABP1QQ13</accession>
<organism evidence="1 2">
    <name type="scientific">Orchesella dallaii</name>
    <dbReference type="NCBI Taxonomy" id="48710"/>
    <lineage>
        <taxon>Eukaryota</taxon>
        <taxon>Metazoa</taxon>
        <taxon>Ecdysozoa</taxon>
        <taxon>Arthropoda</taxon>
        <taxon>Hexapoda</taxon>
        <taxon>Collembola</taxon>
        <taxon>Entomobryomorpha</taxon>
        <taxon>Entomobryoidea</taxon>
        <taxon>Orchesellidae</taxon>
        <taxon>Orchesellinae</taxon>
        <taxon>Orchesella</taxon>
    </lineage>
</organism>
<protein>
    <submittedName>
        <fullName evidence="1">Uncharacterized protein</fullName>
    </submittedName>
</protein>
<evidence type="ECO:0000313" key="2">
    <source>
        <dbReference type="Proteomes" id="UP001642540"/>
    </source>
</evidence>